<dbReference type="SUPFAM" id="SSF53335">
    <property type="entry name" value="S-adenosyl-L-methionine-dependent methyltransferases"/>
    <property type="match status" value="1"/>
</dbReference>
<dbReference type="CDD" id="cd02440">
    <property type="entry name" value="AdoMet_MTases"/>
    <property type="match status" value="1"/>
</dbReference>
<dbReference type="GO" id="GO:0032259">
    <property type="term" value="P:methylation"/>
    <property type="evidence" value="ECO:0007669"/>
    <property type="project" value="UniProtKB-KW"/>
</dbReference>
<dbReference type="Proteomes" id="UP000287547">
    <property type="component" value="Unassembled WGS sequence"/>
</dbReference>
<organism evidence="6 7">
    <name type="scientific">Kibdelosporangium aridum</name>
    <dbReference type="NCBI Taxonomy" id="2030"/>
    <lineage>
        <taxon>Bacteria</taxon>
        <taxon>Bacillati</taxon>
        <taxon>Actinomycetota</taxon>
        <taxon>Actinomycetes</taxon>
        <taxon>Pseudonocardiales</taxon>
        <taxon>Pseudonocardiaceae</taxon>
        <taxon>Kibdelosporangium</taxon>
    </lineage>
</organism>
<keyword evidence="2" id="KW-0808">Transferase</keyword>
<dbReference type="Gene3D" id="1.10.10.10">
    <property type="entry name" value="Winged helix-like DNA-binding domain superfamily/Winged helix DNA-binding domain"/>
    <property type="match status" value="1"/>
</dbReference>
<dbReference type="InterPro" id="IPR036388">
    <property type="entry name" value="WH-like_DNA-bd_sf"/>
</dbReference>
<dbReference type="InterPro" id="IPR016461">
    <property type="entry name" value="COMT-like"/>
</dbReference>
<dbReference type="GO" id="GO:0008171">
    <property type="term" value="F:O-methyltransferase activity"/>
    <property type="evidence" value="ECO:0007669"/>
    <property type="project" value="InterPro"/>
</dbReference>
<name>A0A428YBB6_KIBAR</name>
<proteinExistence type="predicted"/>
<feature type="domain" description="O-methyltransferase C-terminal" evidence="5">
    <location>
        <begin position="270"/>
        <end position="418"/>
    </location>
</feature>
<dbReference type="InterPro" id="IPR036390">
    <property type="entry name" value="WH_DNA-bd_sf"/>
</dbReference>
<dbReference type="PROSITE" id="PS51683">
    <property type="entry name" value="SAM_OMT_II"/>
    <property type="match status" value="1"/>
</dbReference>
<feature type="region of interest" description="Disordered" evidence="4">
    <location>
        <begin position="200"/>
        <end position="225"/>
    </location>
</feature>
<dbReference type="PANTHER" id="PTHR43712:SF2">
    <property type="entry name" value="O-METHYLTRANSFERASE CICE"/>
    <property type="match status" value="1"/>
</dbReference>
<keyword evidence="3" id="KW-0949">S-adenosyl-L-methionine</keyword>
<dbReference type="InterPro" id="IPR029063">
    <property type="entry name" value="SAM-dependent_MTases_sf"/>
</dbReference>
<accession>A0A428YBB6</accession>
<reference evidence="6 7" key="1">
    <citation type="submission" date="2018-05" db="EMBL/GenBank/DDBJ databases">
        <title>Evolution of GPA BGCs.</title>
        <authorList>
            <person name="Waglechner N."/>
            <person name="Wright G.D."/>
        </authorList>
    </citation>
    <scope>NUCLEOTIDE SEQUENCE [LARGE SCALE GENOMIC DNA]</scope>
    <source>
        <strain evidence="6 7">A82846</strain>
    </source>
</reference>
<dbReference type="EMBL" id="QHKI01000093">
    <property type="protein sequence ID" value="RSM64790.1"/>
    <property type="molecule type" value="Genomic_DNA"/>
</dbReference>
<comment type="caution">
    <text evidence="6">The sequence shown here is derived from an EMBL/GenBank/DDBJ whole genome shotgun (WGS) entry which is preliminary data.</text>
</comment>
<evidence type="ECO:0000256" key="3">
    <source>
        <dbReference type="ARBA" id="ARBA00022691"/>
    </source>
</evidence>
<evidence type="ECO:0000256" key="1">
    <source>
        <dbReference type="ARBA" id="ARBA00022603"/>
    </source>
</evidence>
<dbReference type="SUPFAM" id="SSF46785">
    <property type="entry name" value="Winged helix' DNA-binding domain"/>
    <property type="match status" value="1"/>
</dbReference>
<dbReference type="Pfam" id="PF00891">
    <property type="entry name" value="Methyltransf_2"/>
    <property type="match status" value="1"/>
</dbReference>
<evidence type="ECO:0000256" key="4">
    <source>
        <dbReference type="SAM" id="MobiDB-lite"/>
    </source>
</evidence>
<dbReference type="PANTHER" id="PTHR43712">
    <property type="entry name" value="PUTATIVE (AFU_ORTHOLOGUE AFUA_4G14580)-RELATED"/>
    <property type="match status" value="1"/>
</dbReference>
<dbReference type="Gene3D" id="3.40.50.150">
    <property type="entry name" value="Vaccinia Virus protein VP39"/>
    <property type="match status" value="1"/>
</dbReference>
<protein>
    <recommendedName>
        <fullName evidence="5">O-methyltransferase C-terminal domain-containing protein</fullName>
    </recommendedName>
</protein>
<dbReference type="AlphaFoldDB" id="A0A428YBB6"/>
<evidence type="ECO:0000313" key="6">
    <source>
        <dbReference type="EMBL" id="RSM64790.1"/>
    </source>
</evidence>
<evidence type="ECO:0000256" key="2">
    <source>
        <dbReference type="ARBA" id="ARBA00022679"/>
    </source>
</evidence>
<evidence type="ECO:0000259" key="5">
    <source>
        <dbReference type="Pfam" id="PF00891"/>
    </source>
</evidence>
<evidence type="ECO:0000313" key="7">
    <source>
        <dbReference type="Proteomes" id="UP000287547"/>
    </source>
</evidence>
<dbReference type="OrthoDB" id="3804952at2"/>
<dbReference type="InterPro" id="IPR001077">
    <property type="entry name" value="COMT_C"/>
</dbReference>
<gene>
    <name evidence="6" type="ORF">DMH04_50630</name>
</gene>
<sequence>MGVGVPLRLGHERCPRSPLALRRPGFDGQDHCMTILGPGDIVGLVNSTYAADLFVTVVAEFDIFTRLAQRDATTAQQLSELLEIDERAADVTLTYLAALGLLERLPDGAVRVTEPAEQYLRAGSSIDLRHYVRTVSTRQGCRQASQVLRTGQPASWEGDGGDWLDRMSENDFADSFSAAMNARGTYLGPALGEVLRDLGRSPAPEIQPTGDNRQAAPAEDPHTPVVHTPEVVHSAHDTTPVDHPPSVGWQAGSPPGVVGDGVTGEITGSVRKILDIGGSSGIYACSLVQALPGTSAAVLDLPSVVDFTRESIAARGLSDRVDVIAGDMFGDLPQGFDLHLYSNVWHDWDAQSIGKLAAASFAALPPGGVIVDHDMHLDDAKSGPLRQAEFSVRMMLMTVGKCYSTPELARILGPIGFEDIHLRPTTAGYSVVVARKPA</sequence>
<keyword evidence="1" id="KW-0489">Methyltransferase</keyword>